<sequence length="107" mass="11801">MKSSARIVTVPEFLFISVDSGKIVADARLLIDVAGDRVTLSLRGIVYAGGAHFVCRFISARGRVWYHDGIETGGECVDEGLLKDFPDARWLMKSGDRQAVLLVYARK</sequence>
<comment type="caution">
    <text evidence="1">The sequence shown here is derived from an EMBL/GenBank/DDBJ whole genome shotgun (WGS) entry which is preliminary data.</text>
</comment>
<evidence type="ECO:0000313" key="1">
    <source>
        <dbReference type="EMBL" id="KAJ7709291.1"/>
    </source>
</evidence>
<gene>
    <name evidence="1" type="ORF">B0H16DRAFT_1344619</name>
</gene>
<evidence type="ECO:0000313" key="2">
    <source>
        <dbReference type="Proteomes" id="UP001215598"/>
    </source>
</evidence>
<dbReference type="Proteomes" id="UP001215598">
    <property type="component" value="Unassembled WGS sequence"/>
</dbReference>
<name>A0AAD7H084_9AGAR</name>
<accession>A0AAD7H084</accession>
<dbReference type="AlphaFoldDB" id="A0AAD7H084"/>
<organism evidence="1 2">
    <name type="scientific">Mycena metata</name>
    <dbReference type="NCBI Taxonomy" id="1033252"/>
    <lineage>
        <taxon>Eukaryota</taxon>
        <taxon>Fungi</taxon>
        <taxon>Dikarya</taxon>
        <taxon>Basidiomycota</taxon>
        <taxon>Agaricomycotina</taxon>
        <taxon>Agaricomycetes</taxon>
        <taxon>Agaricomycetidae</taxon>
        <taxon>Agaricales</taxon>
        <taxon>Marasmiineae</taxon>
        <taxon>Mycenaceae</taxon>
        <taxon>Mycena</taxon>
    </lineage>
</organism>
<protein>
    <submittedName>
        <fullName evidence="1">Uncharacterized protein</fullName>
    </submittedName>
</protein>
<keyword evidence="2" id="KW-1185">Reference proteome</keyword>
<dbReference type="EMBL" id="JARKIB010000422">
    <property type="protein sequence ID" value="KAJ7709291.1"/>
    <property type="molecule type" value="Genomic_DNA"/>
</dbReference>
<proteinExistence type="predicted"/>
<reference evidence="1" key="1">
    <citation type="submission" date="2023-03" db="EMBL/GenBank/DDBJ databases">
        <title>Massive genome expansion in bonnet fungi (Mycena s.s.) driven by repeated elements and novel gene families across ecological guilds.</title>
        <authorList>
            <consortium name="Lawrence Berkeley National Laboratory"/>
            <person name="Harder C.B."/>
            <person name="Miyauchi S."/>
            <person name="Viragh M."/>
            <person name="Kuo A."/>
            <person name="Thoen E."/>
            <person name="Andreopoulos B."/>
            <person name="Lu D."/>
            <person name="Skrede I."/>
            <person name="Drula E."/>
            <person name="Henrissat B."/>
            <person name="Morin E."/>
            <person name="Kohler A."/>
            <person name="Barry K."/>
            <person name="LaButti K."/>
            <person name="Morin E."/>
            <person name="Salamov A."/>
            <person name="Lipzen A."/>
            <person name="Mereny Z."/>
            <person name="Hegedus B."/>
            <person name="Baldrian P."/>
            <person name="Stursova M."/>
            <person name="Weitz H."/>
            <person name="Taylor A."/>
            <person name="Grigoriev I.V."/>
            <person name="Nagy L.G."/>
            <person name="Martin F."/>
            <person name="Kauserud H."/>
        </authorList>
    </citation>
    <scope>NUCLEOTIDE SEQUENCE</scope>
    <source>
        <strain evidence="1">CBHHK182m</strain>
    </source>
</reference>